<evidence type="ECO:0000313" key="2">
    <source>
        <dbReference type="EMBL" id="EFO81637.1"/>
    </source>
</evidence>
<dbReference type="AlphaFoldDB" id="E1IAZ1"/>
<name>E1IAZ1_9CHLR</name>
<sequence>MSDRVLSTGTARNAITRFQNIVNGPLLDQINELHAQGQILSDPNNWDGQLAIQFRGYWADTNGKLRTVQQTLEEMRRQIAQINQSIMQAGGNS</sequence>
<evidence type="ECO:0000256" key="1">
    <source>
        <dbReference type="SAM" id="Coils"/>
    </source>
</evidence>
<reference evidence="2 3" key="1">
    <citation type="journal article" date="2011" name="J. Bacteriol.">
        <title>Draft genome sequence of the anoxygenic filamentous phototrophic bacterium Oscillochloris trichoides subsp. DG-6.</title>
        <authorList>
            <person name="Kuznetsov B.B."/>
            <person name="Ivanovsky R.N."/>
            <person name="Keppen O.I."/>
            <person name="Sukhacheva M.V."/>
            <person name="Bumazhkin B.K."/>
            <person name="Patutina E.O."/>
            <person name="Beletsky A.V."/>
            <person name="Mardanov A.V."/>
            <person name="Baslerov R.V."/>
            <person name="Panteleeva A.N."/>
            <person name="Kolganova T.V."/>
            <person name="Ravin N.V."/>
            <person name="Skryabin K.G."/>
        </authorList>
    </citation>
    <scope>NUCLEOTIDE SEQUENCE [LARGE SCALE GENOMIC DNA]</scope>
    <source>
        <strain evidence="2 3">DG-6</strain>
    </source>
</reference>
<feature type="coiled-coil region" evidence="1">
    <location>
        <begin position="65"/>
        <end position="92"/>
    </location>
</feature>
<dbReference type="InterPro" id="IPR010310">
    <property type="entry name" value="T7SS_ESAT-6-like"/>
</dbReference>
<dbReference type="InterPro" id="IPR036689">
    <property type="entry name" value="ESAT-6-like_sf"/>
</dbReference>
<dbReference type="OrthoDB" id="3267746at2"/>
<proteinExistence type="predicted"/>
<organism evidence="2 3">
    <name type="scientific">Oscillochloris trichoides DG-6</name>
    <dbReference type="NCBI Taxonomy" id="765420"/>
    <lineage>
        <taxon>Bacteria</taxon>
        <taxon>Bacillati</taxon>
        <taxon>Chloroflexota</taxon>
        <taxon>Chloroflexia</taxon>
        <taxon>Chloroflexales</taxon>
        <taxon>Chloroflexineae</taxon>
        <taxon>Oscillochloridaceae</taxon>
        <taxon>Oscillochloris</taxon>
    </lineage>
</organism>
<protein>
    <recommendedName>
        <fullName evidence="4">Pyrophosphorylase</fullName>
    </recommendedName>
</protein>
<dbReference type="HOGENOM" id="CLU_168827_0_0_0"/>
<dbReference type="Pfam" id="PF06013">
    <property type="entry name" value="WXG100"/>
    <property type="match status" value="1"/>
</dbReference>
<dbReference type="STRING" id="765420.OSCT_0492"/>
<dbReference type="SUPFAM" id="SSF140453">
    <property type="entry name" value="EsxAB dimer-like"/>
    <property type="match status" value="1"/>
</dbReference>
<comment type="caution">
    <text evidence="2">The sequence shown here is derived from an EMBL/GenBank/DDBJ whole genome shotgun (WGS) entry which is preliminary data.</text>
</comment>
<keyword evidence="3" id="KW-1185">Reference proteome</keyword>
<dbReference type="Proteomes" id="UP000054010">
    <property type="component" value="Unassembled WGS sequence"/>
</dbReference>
<gene>
    <name evidence="2" type="ORF">OSCT_0492</name>
</gene>
<keyword evidence="1" id="KW-0175">Coiled coil</keyword>
<dbReference type="Gene3D" id="1.10.287.1060">
    <property type="entry name" value="ESAT-6-like"/>
    <property type="match status" value="1"/>
</dbReference>
<dbReference type="EMBL" id="ADVR01000008">
    <property type="protein sequence ID" value="EFO81637.1"/>
    <property type="molecule type" value="Genomic_DNA"/>
</dbReference>
<accession>E1IAZ1</accession>
<evidence type="ECO:0008006" key="4">
    <source>
        <dbReference type="Google" id="ProtNLM"/>
    </source>
</evidence>
<dbReference type="eggNOG" id="ENOG5033M0A">
    <property type="taxonomic scope" value="Bacteria"/>
</dbReference>
<evidence type="ECO:0000313" key="3">
    <source>
        <dbReference type="Proteomes" id="UP000054010"/>
    </source>
</evidence>